<feature type="domain" description="CinA C-terminal" evidence="1">
    <location>
        <begin position="17"/>
        <end position="168"/>
    </location>
</feature>
<dbReference type="OrthoDB" id="9801454at2"/>
<keyword evidence="3" id="KW-1185">Reference proteome</keyword>
<proteinExistence type="predicted"/>
<dbReference type="RefSeq" id="WP_147164745.1">
    <property type="nucleotide sequence ID" value="NZ_BJZO01000102.1"/>
</dbReference>
<dbReference type="Proteomes" id="UP000321567">
    <property type="component" value="Unassembled WGS sequence"/>
</dbReference>
<dbReference type="InterPro" id="IPR036653">
    <property type="entry name" value="CinA-like_C"/>
</dbReference>
<comment type="caution">
    <text evidence="2">The sequence shown here is derived from an EMBL/GenBank/DDBJ whole genome shotgun (WGS) entry which is preliminary data.</text>
</comment>
<dbReference type="SUPFAM" id="SSF142433">
    <property type="entry name" value="CinA-like"/>
    <property type="match status" value="1"/>
</dbReference>
<dbReference type="Pfam" id="PF02464">
    <property type="entry name" value="CinA"/>
    <property type="match status" value="1"/>
</dbReference>
<gene>
    <name evidence="2" type="ORF">ROR02_28480</name>
</gene>
<organism evidence="2 3">
    <name type="scientific">Pararhodospirillum oryzae</name>
    <dbReference type="NCBI Taxonomy" id="478448"/>
    <lineage>
        <taxon>Bacteria</taxon>
        <taxon>Pseudomonadati</taxon>
        <taxon>Pseudomonadota</taxon>
        <taxon>Alphaproteobacteria</taxon>
        <taxon>Rhodospirillales</taxon>
        <taxon>Rhodospirillaceae</taxon>
        <taxon>Pararhodospirillum</taxon>
    </lineage>
</organism>
<accession>A0A512HB82</accession>
<dbReference type="NCBIfam" id="TIGR00199">
    <property type="entry name" value="PncC_domain"/>
    <property type="match status" value="1"/>
</dbReference>
<name>A0A512HB82_9PROT</name>
<evidence type="ECO:0000313" key="2">
    <source>
        <dbReference type="EMBL" id="GEO82717.1"/>
    </source>
</evidence>
<protein>
    <submittedName>
        <fullName evidence="2">Competence damage-inducible protein A</fullName>
    </submittedName>
</protein>
<dbReference type="Gene3D" id="3.90.950.20">
    <property type="entry name" value="CinA-like"/>
    <property type="match status" value="1"/>
</dbReference>
<evidence type="ECO:0000259" key="1">
    <source>
        <dbReference type="Pfam" id="PF02464"/>
    </source>
</evidence>
<dbReference type="InterPro" id="IPR008136">
    <property type="entry name" value="CinA_C"/>
</dbReference>
<dbReference type="EMBL" id="BJZO01000102">
    <property type="protein sequence ID" value="GEO82717.1"/>
    <property type="molecule type" value="Genomic_DNA"/>
</dbReference>
<evidence type="ECO:0000313" key="3">
    <source>
        <dbReference type="Proteomes" id="UP000321567"/>
    </source>
</evidence>
<sequence length="177" mass="18022">MPPAPSVPFPRDFLDQASTVVEALQTRGLMLATVESCTGGMIAAALTAVPGSSAVFDRGFITYANAAKERMVGVPAALLAAHGAVSPEVARAMAEGALRESEAGLSIAVTGIAGPTGGSAEKPVGLVYLACAVTDGPVSVRRQIFAGSRHEIRHATVNAALEMVLRTLEGPHLPPAP</sequence>
<dbReference type="AlphaFoldDB" id="A0A512HB82"/>
<reference evidence="2 3" key="1">
    <citation type="submission" date="2019-07" db="EMBL/GenBank/DDBJ databases">
        <title>Whole genome shotgun sequence of Rhodospirillum oryzae NBRC 107573.</title>
        <authorList>
            <person name="Hosoyama A."/>
            <person name="Uohara A."/>
            <person name="Ohji S."/>
            <person name="Ichikawa N."/>
        </authorList>
    </citation>
    <scope>NUCLEOTIDE SEQUENCE [LARGE SCALE GENOMIC DNA]</scope>
    <source>
        <strain evidence="2 3">NBRC 107573</strain>
    </source>
</reference>